<feature type="chain" id="PRO_5035765926" evidence="1">
    <location>
        <begin position="35"/>
        <end position="757"/>
    </location>
</feature>
<dbReference type="Pfam" id="PF04122">
    <property type="entry name" value="CW_binding_2"/>
    <property type="match status" value="3"/>
</dbReference>
<dbReference type="RefSeq" id="WP_165566508.1">
    <property type="nucleotide sequence ID" value="NZ_SAYU02000026.1"/>
</dbReference>
<gene>
    <name evidence="3" type="ORF">EPD83_009440</name>
</gene>
<proteinExistence type="predicted"/>
<keyword evidence="4" id="KW-1185">Reference proteome</keyword>
<dbReference type="PANTHER" id="PTHR30032">
    <property type="entry name" value="N-ACETYLMURAMOYL-L-ALANINE AMIDASE-RELATED"/>
    <property type="match status" value="1"/>
</dbReference>
<accession>A0A8T6R3S5</accession>
<dbReference type="GO" id="GO:0030288">
    <property type="term" value="C:outer membrane-bounded periplasmic space"/>
    <property type="evidence" value="ECO:0007669"/>
    <property type="project" value="TreeGrafter"/>
</dbReference>
<reference evidence="3" key="1">
    <citation type="submission" date="2020-03" db="EMBL/GenBank/DDBJ databases">
        <title>Phycicoccus flavus sp. nov., a novel endophytic actinobacterium isolated from branch of Kandelia candel.</title>
        <authorList>
            <person name="Tuo L."/>
        </authorList>
    </citation>
    <scope>NUCLEOTIDE SEQUENCE</scope>
    <source>
        <strain evidence="3">CMS6Z-2</strain>
    </source>
</reference>
<dbReference type="AlphaFoldDB" id="A0A8T6R3S5"/>
<evidence type="ECO:0000313" key="3">
    <source>
        <dbReference type="EMBL" id="NHA68273.1"/>
    </source>
</evidence>
<sequence>MRTPAGWLRAATMTAAAGLLVPALLVAAAPAGSAAGSGSSVLRPRPLSTSVELPNPLRGQYTWMGQQVQPTGWPAADRYDRDVTYWGMLEPTKGAYDFRRIDAGLAAAGAVKGKYGFRVMAYCPGCWMELRTDFPSVTPSFVPRQPGTAVPDWNSEAFLSRWELLWSALGAKYKDDPRLGYVDVGGFGPYGEWMPAGTDITKANAMRLIGAVAKAFPSKHVLLSAVPLWTNRPAVTGDALKAFGNLGLRSDCLGGTAMQYPGNGFEDVWKTRPFYTEWCTNGDPLVAVSQVPSYHVSTISSGNRRLTYDSMTAAQRSAYEKTLRTSGFRYQVTSATFGAITAGQTMSVALALRNQGVAPTYERWQTNLVFKDAAGRRLATVPLSLDLRGRLPGSSTYSQNVTAPALPPGSYDVAVEVVDPQNYSPKMRLANTDRDDDGSYILGAVIVGDPRQSTQRFMRLRGDDRYAASATISRATFAPGAEVAYVATGTKFPDALSGAPAAGRLGGPVLLTRPTTLPPETAAELSRLRPKRIVVLGGSDTVSDGVLAALRAYSGSVTRLAGTNRYDGSAKISAATFAPGAAVAYVATGTKFPDALAGAAPAGKLGGPVLLVRPTSLPSQIAAELTRLKPRRIVILGGTDTVSADVERSLRAYSGSVSRLAGTNRYDGAARLSAATYAPGAPVAYVATGTNFPDALSGAPAAGRLGGPVLLVTPNAVPTQTALELARLKPQRIVILGGRASMSTAVQRQLVKYAPAS</sequence>
<dbReference type="Proteomes" id="UP000287866">
    <property type="component" value="Unassembled WGS sequence"/>
</dbReference>
<evidence type="ECO:0000256" key="1">
    <source>
        <dbReference type="SAM" id="SignalP"/>
    </source>
</evidence>
<evidence type="ECO:0000259" key="2">
    <source>
        <dbReference type="Pfam" id="PF16116"/>
    </source>
</evidence>
<organism evidence="3 4">
    <name type="scientific">Phycicoccus flavus</name>
    <dbReference type="NCBI Taxonomy" id="2502783"/>
    <lineage>
        <taxon>Bacteria</taxon>
        <taxon>Bacillati</taxon>
        <taxon>Actinomycetota</taxon>
        <taxon>Actinomycetes</taxon>
        <taxon>Micrococcales</taxon>
        <taxon>Intrasporangiaceae</taxon>
        <taxon>Phycicoccus</taxon>
    </lineage>
</organism>
<dbReference type="Pfam" id="PF16116">
    <property type="entry name" value="DUF4832"/>
    <property type="match status" value="1"/>
</dbReference>
<dbReference type="InterPro" id="IPR017853">
    <property type="entry name" value="GH"/>
</dbReference>
<dbReference type="EMBL" id="SAYU02000026">
    <property type="protein sequence ID" value="NHA68273.1"/>
    <property type="molecule type" value="Genomic_DNA"/>
</dbReference>
<dbReference type="InterPro" id="IPR051922">
    <property type="entry name" value="Bact_Sporulation_Assoc"/>
</dbReference>
<dbReference type="InterPro" id="IPR032267">
    <property type="entry name" value="DUF4832"/>
</dbReference>
<evidence type="ECO:0000313" key="4">
    <source>
        <dbReference type="Proteomes" id="UP000287866"/>
    </source>
</evidence>
<dbReference type="Gene3D" id="3.20.20.80">
    <property type="entry name" value="Glycosidases"/>
    <property type="match status" value="1"/>
</dbReference>
<dbReference type="PANTHER" id="PTHR30032:SF4">
    <property type="entry name" value="AMIDASE ENHANCER"/>
    <property type="match status" value="1"/>
</dbReference>
<feature type="domain" description="DUF4832" evidence="2">
    <location>
        <begin position="287"/>
        <end position="430"/>
    </location>
</feature>
<dbReference type="InterPro" id="IPR007253">
    <property type="entry name" value="Cell_wall-bd_2"/>
</dbReference>
<name>A0A8T6R3S5_9MICO</name>
<feature type="signal peptide" evidence="1">
    <location>
        <begin position="1"/>
        <end position="34"/>
    </location>
</feature>
<dbReference type="SUPFAM" id="SSF51445">
    <property type="entry name" value="(Trans)glycosidases"/>
    <property type="match status" value="1"/>
</dbReference>
<protein>
    <submittedName>
        <fullName evidence="3">DUF4832 domain-containing protein</fullName>
    </submittedName>
</protein>
<comment type="caution">
    <text evidence="3">The sequence shown here is derived from an EMBL/GenBank/DDBJ whole genome shotgun (WGS) entry which is preliminary data.</text>
</comment>
<keyword evidence="1" id="KW-0732">Signal</keyword>